<evidence type="ECO:0000256" key="3">
    <source>
        <dbReference type="SAM" id="MobiDB-lite"/>
    </source>
</evidence>
<name>A0A2C6LC79_9APIC</name>
<evidence type="ECO:0000256" key="1">
    <source>
        <dbReference type="ARBA" id="ARBA00004687"/>
    </source>
</evidence>
<comment type="pathway">
    <text evidence="1">Glycolipid biosynthesis; glycosylphosphatidylinositol-anchor biosynthesis.</text>
</comment>
<feature type="region of interest" description="Disordered" evidence="3">
    <location>
        <begin position="279"/>
        <end position="300"/>
    </location>
</feature>
<feature type="compositionally biased region" description="Basic and acidic residues" evidence="3">
    <location>
        <begin position="7"/>
        <end position="27"/>
    </location>
</feature>
<dbReference type="UniPathway" id="UPA00196"/>
<comment type="caution">
    <text evidence="6">The sequence shown here is derived from an EMBL/GenBank/DDBJ whole genome shotgun (WGS) entry which is preliminary data.</text>
</comment>
<dbReference type="EMBL" id="MIGC01000183">
    <property type="protein sequence ID" value="PHJ25697.1"/>
    <property type="molecule type" value="Genomic_DNA"/>
</dbReference>
<evidence type="ECO:0000259" key="5">
    <source>
        <dbReference type="Pfam" id="PF10181"/>
    </source>
</evidence>
<feature type="domain" description="Phosphatidylinositol N-acetylglucosaminyltransferase subunit H conserved" evidence="5">
    <location>
        <begin position="567"/>
        <end position="630"/>
    </location>
</feature>
<keyword evidence="7" id="KW-1185">Reference proteome</keyword>
<reference evidence="6 7" key="1">
    <citation type="journal article" date="2017" name="Int. J. Parasitol.">
        <title>The genome of the protozoan parasite Cystoisospora suis and a reverse vaccinology approach to identify vaccine candidates.</title>
        <authorList>
            <person name="Palmieri N."/>
            <person name="Shrestha A."/>
            <person name="Ruttkowski B."/>
            <person name="Beck T."/>
            <person name="Vogl C."/>
            <person name="Tomley F."/>
            <person name="Blake D.P."/>
            <person name="Joachim A."/>
        </authorList>
    </citation>
    <scope>NUCLEOTIDE SEQUENCE [LARGE SCALE GENOMIC DNA]</scope>
    <source>
        <strain evidence="6 7">Wien I</strain>
    </source>
</reference>
<keyword evidence="6" id="KW-0808">Transferase</keyword>
<sequence>MNAVGAGEEKPAARTHNSDRTPDERANPQHVTRSAAQCTPGKKPFFYASPCLTAAILKAANCPKCSRLRRRRFPRSSVEETSSLSRQRQEEGTAWTHKGGGGDGGVFRCDGESEEQRNSHQEATECLVVSSTPRYEREAVKGDTGELHFRTGSAEFASSIRSVSLSSCRAVNSPQVSLRCTSFSYCSPPASSSHSSPPSLSPPRTSSPALSLSPSSHCTFDTARSAPWPLPCCSQQLLSSPAGASSYSTPFPSIFFPFCGSSPPPFPAAGSLRFTSATSSARRSPTGLPPSPSCNFSDSPGSGASSSVRYHLSSPLYGCLCAQSRRLHPRSHAFFYASPWREDHRIFRISTSHSFSSLPFSAGLSFFSSPAPTSSTGVRLLHSKAFLSAVRMRLFCCLRRREKNIRALRGLHTGKHPEASISQESAAHIGRVSSLNLPPANEAPARESSFFVTRPSFVEGTVAEEGANSGGTVMVSSLLLFVFLLSSGILYLSELLLCLQRIFFSVVWCLRTFFLSVIGNLLVIGQHQDFSRTLPSSAIVVGFISLSCACLVSYLLFSGGPYIVEESLEVVANFGVQLQRKTRWGSVHREFIRASKVRDILLNESIQISDVIFYLAILAEDQANLVVPFQHFAPGLDVNLIIYETLHHLLGVGGRSVHTS</sequence>
<dbReference type="GO" id="GO:0000506">
    <property type="term" value="C:glycosylphosphatidylinositol-N-acetylglucosaminyltransferase (GPI-GnT) complex"/>
    <property type="evidence" value="ECO:0007669"/>
    <property type="project" value="InterPro"/>
</dbReference>
<dbReference type="GO" id="GO:0006506">
    <property type="term" value="P:GPI anchor biosynthetic process"/>
    <property type="evidence" value="ECO:0007669"/>
    <property type="project" value="UniProtKB-UniPathway"/>
</dbReference>
<feature type="region of interest" description="Disordered" evidence="3">
    <location>
        <begin position="191"/>
        <end position="212"/>
    </location>
</feature>
<keyword evidence="4" id="KW-1133">Transmembrane helix</keyword>
<feature type="compositionally biased region" description="Basic and acidic residues" evidence="3">
    <location>
        <begin position="109"/>
        <end position="123"/>
    </location>
</feature>
<accession>A0A2C6LC79</accession>
<dbReference type="PANTHER" id="PTHR15231:SF1">
    <property type="entry name" value="PHOSPHATIDYLINOSITOL N-ACETYLGLUCOSAMINYLTRANSFERASE SUBUNIT H"/>
    <property type="match status" value="1"/>
</dbReference>
<organism evidence="6 7">
    <name type="scientific">Cystoisospora suis</name>
    <dbReference type="NCBI Taxonomy" id="483139"/>
    <lineage>
        <taxon>Eukaryota</taxon>
        <taxon>Sar</taxon>
        <taxon>Alveolata</taxon>
        <taxon>Apicomplexa</taxon>
        <taxon>Conoidasida</taxon>
        <taxon>Coccidia</taxon>
        <taxon>Eucoccidiorida</taxon>
        <taxon>Eimeriorina</taxon>
        <taxon>Sarcocystidae</taxon>
        <taxon>Cystoisospora</taxon>
    </lineage>
</organism>
<keyword evidence="6" id="KW-0328">Glycosyltransferase</keyword>
<proteinExistence type="inferred from homology"/>
<feature type="transmembrane region" description="Helical" evidence="4">
    <location>
        <begin position="504"/>
        <end position="525"/>
    </location>
</feature>
<gene>
    <name evidence="6" type="ORF">CSUI_000438</name>
</gene>
<dbReference type="GeneID" id="94423883"/>
<feature type="transmembrane region" description="Helical" evidence="4">
    <location>
        <begin position="473"/>
        <end position="492"/>
    </location>
</feature>
<evidence type="ECO:0000256" key="2">
    <source>
        <dbReference type="ARBA" id="ARBA00009610"/>
    </source>
</evidence>
<evidence type="ECO:0000313" key="7">
    <source>
        <dbReference type="Proteomes" id="UP000221165"/>
    </source>
</evidence>
<keyword evidence="4" id="KW-0472">Membrane</keyword>
<dbReference type="VEuPathDB" id="ToxoDB:CSUI_000438"/>
<dbReference type="PANTHER" id="PTHR15231">
    <property type="entry name" value="PHOSPHATIDYLINOSITOL N-ACETYLGLUCOSAMINYLTRANSFERASE SUBUNIT H"/>
    <property type="match status" value="1"/>
</dbReference>
<dbReference type="RefSeq" id="XP_067927343.1">
    <property type="nucleotide sequence ID" value="XM_068060672.1"/>
</dbReference>
<feature type="region of interest" description="Disordered" evidence="3">
    <location>
        <begin position="1"/>
        <end position="39"/>
    </location>
</feature>
<dbReference type="OrthoDB" id="354733at2759"/>
<dbReference type="AlphaFoldDB" id="A0A2C6LC79"/>
<dbReference type="Proteomes" id="UP000221165">
    <property type="component" value="Unassembled WGS sequence"/>
</dbReference>
<keyword evidence="4" id="KW-0812">Transmembrane</keyword>
<dbReference type="GO" id="GO:0016757">
    <property type="term" value="F:glycosyltransferase activity"/>
    <property type="evidence" value="ECO:0007669"/>
    <property type="project" value="UniProtKB-KW"/>
</dbReference>
<feature type="transmembrane region" description="Helical" evidence="4">
    <location>
        <begin position="537"/>
        <end position="557"/>
    </location>
</feature>
<evidence type="ECO:0000256" key="4">
    <source>
        <dbReference type="SAM" id="Phobius"/>
    </source>
</evidence>
<feature type="region of interest" description="Disordered" evidence="3">
    <location>
        <begin position="73"/>
        <end position="124"/>
    </location>
</feature>
<evidence type="ECO:0000313" key="6">
    <source>
        <dbReference type="EMBL" id="PHJ25697.1"/>
    </source>
</evidence>
<protein>
    <submittedName>
        <fullName evidence="6">Phosphatidylinositol n-acetylglucosaminyltransferase subunit</fullName>
    </submittedName>
</protein>
<dbReference type="Pfam" id="PF10181">
    <property type="entry name" value="PIG-H"/>
    <property type="match status" value="1"/>
</dbReference>
<dbReference type="InterPro" id="IPR019328">
    <property type="entry name" value="PIGH-H_dom"/>
</dbReference>
<comment type="similarity">
    <text evidence="2">Belongs to the PIGH family.</text>
</comment>
<dbReference type="InterPro" id="IPR044215">
    <property type="entry name" value="PIG-H"/>
</dbReference>